<name>A0A9D4TR47_CHLVU</name>
<gene>
    <name evidence="2" type="ORF">D9Q98_004057</name>
</gene>
<evidence type="ECO:0000313" key="3">
    <source>
        <dbReference type="Proteomes" id="UP001055712"/>
    </source>
</evidence>
<accession>A0A9D4TR47</accession>
<dbReference type="EMBL" id="SIDB01000005">
    <property type="protein sequence ID" value="KAI3432508.1"/>
    <property type="molecule type" value="Genomic_DNA"/>
</dbReference>
<evidence type="ECO:0000313" key="2">
    <source>
        <dbReference type="EMBL" id="KAI3432508.1"/>
    </source>
</evidence>
<evidence type="ECO:0000259" key="1">
    <source>
        <dbReference type="Pfam" id="PF23983"/>
    </source>
</evidence>
<dbReference type="AlphaFoldDB" id="A0A9D4TR47"/>
<protein>
    <recommendedName>
        <fullName evidence="1">Minor capsid protein P11 C-terminal conserved region domain-containing protein</fullName>
    </recommendedName>
</protein>
<feature type="domain" description="Minor capsid protein P11 C-terminal conserved region" evidence="1">
    <location>
        <begin position="65"/>
        <end position="145"/>
    </location>
</feature>
<proteinExistence type="predicted"/>
<dbReference type="OrthoDB" id="546257at2759"/>
<dbReference type="InterPro" id="IPR055730">
    <property type="entry name" value="P11_C"/>
</dbReference>
<reference evidence="2" key="1">
    <citation type="journal article" date="2019" name="Plant J.">
        <title>Chlorella vulgaris genome assembly and annotation reveals the molecular basis for metabolic acclimation to high light conditions.</title>
        <authorList>
            <person name="Cecchin M."/>
            <person name="Marcolungo L."/>
            <person name="Rossato M."/>
            <person name="Girolomoni L."/>
            <person name="Cosentino E."/>
            <person name="Cuine S."/>
            <person name="Li-Beisson Y."/>
            <person name="Delledonne M."/>
            <person name="Ballottari M."/>
        </authorList>
    </citation>
    <scope>NUCLEOTIDE SEQUENCE</scope>
    <source>
        <strain evidence="2">211/11P</strain>
    </source>
</reference>
<reference evidence="2" key="2">
    <citation type="submission" date="2020-11" db="EMBL/GenBank/DDBJ databases">
        <authorList>
            <person name="Cecchin M."/>
            <person name="Marcolungo L."/>
            <person name="Rossato M."/>
            <person name="Girolomoni L."/>
            <person name="Cosentino E."/>
            <person name="Cuine S."/>
            <person name="Li-Beisson Y."/>
            <person name="Delledonne M."/>
            <person name="Ballottari M."/>
        </authorList>
    </citation>
    <scope>NUCLEOTIDE SEQUENCE</scope>
    <source>
        <strain evidence="2">211/11P</strain>
        <tissue evidence="2">Whole cell</tissue>
    </source>
</reference>
<sequence length="145" mass="15975">MDNQKLLKLALALVAVFVLYKLSKSWGDKKRLSVAPKSNYVPFDEMPFDTVPPKNPGPTLPINVATDLLPKPEAPAVQDFGEYAPNALGGLNFLEVSQQLGVDTQGSSLRNANYQIRSEPPNPRSNVGPWMNSTMEADLLRRPLE</sequence>
<organism evidence="2 3">
    <name type="scientific">Chlorella vulgaris</name>
    <name type="common">Green alga</name>
    <dbReference type="NCBI Taxonomy" id="3077"/>
    <lineage>
        <taxon>Eukaryota</taxon>
        <taxon>Viridiplantae</taxon>
        <taxon>Chlorophyta</taxon>
        <taxon>core chlorophytes</taxon>
        <taxon>Trebouxiophyceae</taxon>
        <taxon>Chlorellales</taxon>
        <taxon>Chlorellaceae</taxon>
        <taxon>Chlorella clade</taxon>
        <taxon>Chlorella</taxon>
    </lineage>
</organism>
<dbReference type="Proteomes" id="UP001055712">
    <property type="component" value="Unassembled WGS sequence"/>
</dbReference>
<keyword evidence="3" id="KW-1185">Reference proteome</keyword>
<comment type="caution">
    <text evidence="2">The sequence shown here is derived from an EMBL/GenBank/DDBJ whole genome shotgun (WGS) entry which is preliminary data.</text>
</comment>
<dbReference type="Pfam" id="PF23983">
    <property type="entry name" value="P11_C"/>
    <property type="match status" value="1"/>
</dbReference>